<organism evidence="1 2">
    <name type="scientific">Limnofasciculus baicalensis BBK-W-15</name>
    <dbReference type="NCBI Taxonomy" id="2699891"/>
    <lineage>
        <taxon>Bacteria</taxon>
        <taxon>Bacillati</taxon>
        <taxon>Cyanobacteriota</taxon>
        <taxon>Cyanophyceae</taxon>
        <taxon>Coleofasciculales</taxon>
        <taxon>Coleofasciculaceae</taxon>
        <taxon>Limnofasciculus</taxon>
        <taxon>Limnofasciculus baicalensis</taxon>
    </lineage>
</organism>
<keyword evidence="2" id="KW-1185">Reference proteome</keyword>
<proteinExistence type="predicted"/>
<name>A0AAE3GVD3_9CYAN</name>
<evidence type="ECO:0000313" key="2">
    <source>
        <dbReference type="Proteomes" id="UP001204953"/>
    </source>
</evidence>
<dbReference type="RefSeq" id="WP_254012060.1">
    <property type="nucleotide sequence ID" value="NZ_JAMZMM010000104.1"/>
</dbReference>
<sequence length="139" mass="15773">MDIEIVPCSVGHLEKLIEGADAFLNAYGLQVVDGYMPFGGALQYSELRTQVDGYKVYAYHGGERPEGRRCENGEYIKPGTKVKLPTTGEYGIVAHCWYSDDIYDFDCYIAFFGRSFPDRETKCRPYILRYAAVSLEILE</sequence>
<comment type="caution">
    <text evidence="1">The sequence shown here is derived from an EMBL/GenBank/DDBJ whole genome shotgun (WGS) entry which is preliminary data.</text>
</comment>
<dbReference type="EMBL" id="JAMZMM010000104">
    <property type="protein sequence ID" value="MCP2729277.1"/>
    <property type="molecule type" value="Genomic_DNA"/>
</dbReference>
<dbReference type="Proteomes" id="UP001204953">
    <property type="component" value="Unassembled WGS sequence"/>
</dbReference>
<gene>
    <name evidence="1" type="ORF">NJ959_12500</name>
</gene>
<protein>
    <submittedName>
        <fullName evidence="1">Uncharacterized protein</fullName>
    </submittedName>
</protein>
<reference evidence="1" key="1">
    <citation type="submission" date="2022-06" db="EMBL/GenBank/DDBJ databases">
        <title>New cyanobacteria of genus Symplocastrum in benthos of Lake Baikal.</title>
        <authorList>
            <person name="Sorokovikova E."/>
            <person name="Tikhonova I."/>
            <person name="Krasnopeev A."/>
            <person name="Evseev P."/>
            <person name="Gladkikh A."/>
            <person name="Belykh O."/>
        </authorList>
    </citation>
    <scope>NUCLEOTIDE SEQUENCE</scope>
    <source>
        <strain evidence="1">BBK-W-15</strain>
    </source>
</reference>
<accession>A0AAE3GVD3</accession>
<evidence type="ECO:0000313" key="1">
    <source>
        <dbReference type="EMBL" id="MCP2729277.1"/>
    </source>
</evidence>
<dbReference type="AlphaFoldDB" id="A0AAE3GVD3"/>